<comment type="caution">
    <text evidence="1">The sequence shown here is derived from an EMBL/GenBank/DDBJ whole genome shotgun (WGS) entry which is preliminary data.</text>
</comment>
<sequence>MIEPVWTGLDFASGPEMSAVVVIDHDSDAGAWARAIEITPHLAAQIHEIARGISPLLPARVGEAAGSYPPAVSPFQPWRAA</sequence>
<dbReference type="RefSeq" id="WP_168135988.1">
    <property type="nucleotide sequence ID" value="NZ_JAAVJH010000018.1"/>
</dbReference>
<evidence type="ECO:0000313" key="2">
    <source>
        <dbReference type="Proteomes" id="UP000732399"/>
    </source>
</evidence>
<dbReference type="EMBL" id="JAAVJH010000018">
    <property type="protein sequence ID" value="NJR80433.1"/>
    <property type="molecule type" value="Genomic_DNA"/>
</dbReference>
<name>A0ABX1CUY5_9SPHN</name>
<dbReference type="Proteomes" id="UP000732399">
    <property type="component" value="Unassembled WGS sequence"/>
</dbReference>
<organism evidence="1 2">
    <name type="scientific">Sphingomonas corticis</name>
    <dbReference type="NCBI Taxonomy" id="2722791"/>
    <lineage>
        <taxon>Bacteria</taxon>
        <taxon>Pseudomonadati</taxon>
        <taxon>Pseudomonadota</taxon>
        <taxon>Alphaproteobacteria</taxon>
        <taxon>Sphingomonadales</taxon>
        <taxon>Sphingomonadaceae</taxon>
        <taxon>Sphingomonas</taxon>
    </lineage>
</organism>
<accession>A0ABX1CUY5</accession>
<reference evidence="1 2" key="1">
    <citation type="submission" date="2020-03" db="EMBL/GenBank/DDBJ databases">
        <authorList>
            <person name="Wang L."/>
            <person name="He N."/>
            <person name="Li Y."/>
            <person name="Fang Y."/>
            <person name="Zhang F."/>
        </authorList>
    </citation>
    <scope>NUCLEOTIDE SEQUENCE [LARGE SCALE GENOMIC DNA]</scope>
    <source>
        <strain evidence="1 2">36D10-4-7</strain>
    </source>
</reference>
<proteinExistence type="predicted"/>
<evidence type="ECO:0000313" key="1">
    <source>
        <dbReference type="EMBL" id="NJR80433.1"/>
    </source>
</evidence>
<protein>
    <recommendedName>
        <fullName evidence="3">DUF1902 domain-containing protein</fullName>
    </recommendedName>
</protein>
<evidence type="ECO:0008006" key="3">
    <source>
        <dbReference type="Google" id="ProtNLM"/>
    </source>
</evidence>
<keyword evidence="2" id="KW-1185">Reference proteome</keyword>
<gene>
    <name evidence="1" type="ORF">HBH26_17790</name>
</gene>